<keyword evidence="1" id="KW-1133">Transmembrane helix</keyword>
<gene>
    <name evidence="2" type="ORF">TR102571</name>
</gene>
<evidence type="ECO:0000313" key="2">
    <source>
        <dbReference type="EMBL" id="JAP45814.1"/>
    </source>
</evidence>
<evidence type="ECO:0000256" key="1">
    <source>
        <dbReference type="SAM" id="Phobius"/>
    </source>
</evidence>
<dbReference type="AlphaFoldDB" id="A0A0X3P1D2"/>
<proteinExistence type="predicted"/>
<feature type="transmembrane region" description="Helical" evidence="1">
    <location>
        <begin position="63"/>
        <end position="82"/>
    </location>
</feature>
<feature type="transmembrane region" description="Helical" evidence="1">
    <location>
        <begin position="212"/>
        <end position="231"/>
    </location>
</feature>
<sequence>TVLTSLVVCLPTMLRKGVLHLLARSPYRPAFRRTQVPPPFPTSALDPTAVYIAADRRRFYRSIGIFCIFQASAWSVFTTYVMRKSEVNWKTLVADVDWFNRRIAQRLESWSPSALKKLFLCSPKRQEDVAAKPEEAATADSAVANANTRASAVIVTLSAENSANENEKKNSKDDKPLAQSLLSTAKDVSSSFRASLGISEDKKSIKITTGSLLPLLTGFMCVFTCFMGCVIPRRVVRHIGLVSRNSETSAVTNARQTNDPLLRVSTYGYFGLFPRVATFQVHLSQLRATAPYKEGNKFINVMITRRIFTFYVEKYEAQYLLPEFFDHLDQTASDSIQTKK</sequence>
<reference evidence="2" key="1">
    <citation type="submission" date="2016-01" db="EMBL/GenBank/DDBJ databases">
        <title>Reference transcriptome for the parasite Schistocephalus solidus: insights into the molecular evolution of parasitism.</title>
        <authorList>
            <person name="Hebert F.O."/>
            <person name="Grambauer S."/>
            <person name="Barber I."/>
            <person name="Landry C.R."/>
            <person name="Aubin-Horth N."/>
        </authorList>
    </citation>
    <scope>NUCLEOTIDE SEQUENCE</scope>
</reference>
<name>A0A0X3P1D2_SCHSO</name>
<dbReference type="EMBL" id="GEEE01017411">
    <property type="protein sequence ID" value="JAP45814.1"/>
    <property type="molecule type" value="Transcribed_RNA"/>
</dbReference>
<accession>A0A0X3P1D2</accession>
<evidence type="ECO:0008006" key="3">
    <source>
        <dbReference type="Google" id="ProtNLM"/>
    </source>
</evidence>
<keyword evidence="1" id="KW-0812">Transmembrane</keyword>
<organism evidence="2">
    <name type="scientific">Schistocephalus solidus</name>
    <name type="common">Tapeworm</name>
    <dbReference type="NCBI Taxonomy" id="70667"/>
    <lineage>
        <taxon>Eukaryota</taxon>
        <taxon>Metazoa</taxon>
        <taxon>Spiralia</taxon>
        <taxon>Lophotrochozoa</taxon>
        <taxon>Platyhelminthes</taxon>
        <taxon>Cestoda</taxon>
        <taxon>Eucestoda</taxon>
        <taxon>Diphyllobothriidea</taxon>
        <taxon>Diphyllobothriidae</taxon>
        <taxon>Schistocephalus</taxon>
    </lineage>
</organism>
<feature type="non-terminal residue" evidence="2">
    <location>
        <position position="1"/>
    </location>
</feature>
<protein>
    <recommendedName>
        <fullName evidence="3">Transmembrane protein</fullName>
    </recommendedName>
</protein>
<keyword evidence="1" id="KW-0472">Membrane</keyword>